<keyword evidence="4 5" id="KW-0413">Isomerase</keyword>
<evidence type="ECO:0000259" key="6">
    <source>
        <dbReference type="PROSITE" id="PS50059"/>
    </source>
</evidence>
<evidence type="ECO:0000256" key="5">
    <source>
        <dbReference type="PROSITE-ProRule" id="PRU00277"/>
    </source>
</evidence>
<evidence type="ECO:0000313" key="7">
    <source>
        <dbReference type="EMBL" id="TFJ84382.1"/>
    </source>
</evidence>
<gene>
    <name evidence="7" type="ORF">NSK_004369</name>
</gene>
<dbReference type="PROSITE" id="PS50059">
    <property type="entry name" value="FKBP_PPIASE"/>
    <property type="match status" value="1"/>
</dbReference>
<dbReference type="PANTHER" id="PTHR43811">
    <property type="entry name" value="FKBP-TYPE PEPTIDYL-PROLYL CIS-TRANS ISOMERASE FKPA"/>
    <property type="match status" value="1"/>
</dbReference>
<evidence type="ECO:0000256" key="4">
    <source>
        <dbReference type="ARBA" id="ARBA00023235"/>
    </source>
</evidence>
<keyword evidence="3 5" id="KW-0697">Rotamase</keyword>
<feature type="domain" description="PPIase FKBP-type" evidence="6">
    <location>
        <begin position="102"/>
        <end position="197"/>
    </location>
</feature>
<dbReference type="PANTHER" id="PTHR43811:SF19">
    <property type="entry name" value="39 KDA FK506-BINDING NUCLEAR PROTEIN"/>
    <property type="match status" value="1"/>
</dbReference>
<name>A0A4D9CYF4_9STRA</name>
<evidence type="ECO:0000313" key="8">
    <source>
        <dbReference type="Proteomes" id="UP000355283"/>
    </source>
</evidence>
<keyword evidence="8" id="KW-1185">Reference proteome</keyword>
<dbReference type="GO" id="GO:0003755">
    <property type="term" value="F:peptidyl-prolyl cis-trans isomerase activity"/>
    <property type="evidence" value="ECO:0007669"/>
    <property type="project" value="UniProtKB-KW"/>
</dbReference>
<dbReference type="Gene3D" id="3.10.50.40">
    <property type="match status" value="1"/>
</dbReference>
<dbReference type="InterPro" id="IPR046357">
    <property type="entry name" value="PPIase_dom_sf"/>
</dbReference>
<dbReference type="InterPro" id="IPR001179">
    <property type="entry name" value="PPIase_FKBP_dom"/>
</dbReference>
<reference evidence="7 8" key="1">
    <citation type="submission" date="2019-01" db="EMBL/GenBank/DDBJ databases">
        <title>Nuclear Genome Assembly of the Microalgal Biofuel strain Nannochloropsis salina CCMP1776.</title>
        <authorList>
            <person name="Hovde B."/>
        </authorList>
    </citation>
    <scope>NUCLEOTIDE SEQUENCE [LARGE SCALE GENOMIC DNA]</scope>
    <source>
        <strain evidence="7 8">CCMP1776</strain>
    </source>
</reference>
<comment type="caution">
    <text evidence="7">The sequence shown here is derived from an EMBL/GenBank/DDBJ whole genome shotgun (WGS) entry which is preliminary data.</text>
</comment>
<dbReference type="EMBL" id="SDOX01000019">
    <property type="protein sequence ID" value="TFJ84382.1"/>
    <property type="molecule type" value="Genomic_DNA"/>
</dbReference>
<dbReference type="SUPFAM" id="SSF54534">
    <property type="entry name" value="FKBP-like"/>
    <property type="match status" value="1"/>
</dbReference>
<evidence type="ECO:0000256" key="2">
    <source>
        <dbReference type="ARBA" id="ARBA00013194"/>
    </source>
</evidence>
<evidence type="ECO:0000256" key="1">
    <source>
        <dbReference type="ARBA" id="ARBA00000971"/>
    </source>
</evidence>
<evidence type="ECO:0000256" key="3">
    <source>
        <dbReference type="ARBA" id="ARBA00023110"/>
    </source>
</evidence>
<comment type="catalytic activity">
    <reaction evidence="1 5">
        <text>[protein]-peptidylproline (omega=180) = [protein]-peptidylproline (omega=0)</text>
        <dbReference type="Rhea" id="RHEA:16237"/>
        <dbReference type="Rhea" id="RHEA-COMP:10747"/>
        <dbReference type="Rhea" id="RHEA-COMP:10748"/>
        <dbReference type="ChEBI" id="CHEBI:83833"/>
        <dbReference type="ChEBI" id="CHEBI:83834"/>
        <dbReference type="EC" id="5.2.1.8"/>
    </reaction>
</comment>
<dbReference type="Proteomes" id="UP000355283">
    <property type="component" value="Unassembled WGS sequence"/>
</dbReference>
<dbReference type="Pfam" id="PF00254">
    <property type="entry name" value="FKBP_C"/>
    <property type="match status" value="1"/>
</dbReference>
<dbReference type="EC" id="5.2.1.8" evidence="2 5"/>
<proteinExistence type="predicted"/>
<dbReference type="AlphaFoldDB" id="A0A4D9CYF4"/>
<organism evidence="7 8">
    <name type="scientific">Nannochloropsis salina CCMP1776</name>
    <dbReference type="NCBI Taxonomy" id="1027361"/>
    <lineage>
        <taxon>Eukaryota</taxon>
        <taxon>Sar</taxon>
        <taxon>Stramenopiles</taxon>
        <taxon>Ochrophyta</taxon>
        <taxon>Eustigmatophyceae</taxon>
        <taxon>Eustigmatales</taxon>
        <taxon>Monodopsidaceae</taxon>
        <taxon>Microchloropsis</taxon>
        <taxon>Microchloropsis salina</taxon>
    </lineage>
</organism>
<sequence length="214" mass="22146">MACGGIGGTTAFMPNIGRGAARASIRMKASRAQQDSRRSMINKTLLGALGSVALTAGSVSTAPLPAAAKGVKRLKNAPVVKLPSGVEYQDMSIGSGATPQLGDRVAVHYSLYYNGLEVESSRDSSGLAARPYGFNWGSGSGSGSICKGVQLGMEGMQIGGRRKITVPSELAFGKKGLPPFIPGDATVLFDVSIWSIKPAGVNPNLTLPGQQNYF</sequence>
<protein>
    <recommendedName>
        <fullName evidence="2 5">peptidylprolyl isomerase</fullName>
        <ecNumber evidence="2 5">5.2.1.8</ecNumber>
    </recommendedName>
</protein>
<accession>A0A4D9CYF4</accession>
<dbReference type="OrthoDB" id="1902587at2759"/>